<dbReference type="GO" id="GO:0005524">
    <property type="term" value="F:ATP binding"/>
    <property type="evidence" value="ECO:0007669"/>
    <property type="project" value="UniProtKB-UniRule"/>
</dbReference>
<dbReference type="InterPro" id="IPR008988">
    <property type="entry name" value="Transcriptional_repressor_C"/>
</dbReference>
<evidence type="ECO:0000313" key="8">
    <source>
        <dbReference type="Proteomes" id="UP000886757"/>
    </source>
</evidence>
<gene>
    <name evidence="5" type="primary">birA</name>
    <name evidence="7" type="ORF">IAB31_06655</name>
</gene>
<dbReference type="EMBL" id="DVGK01000076">
    <property type="protein sequence ID" value="HIR13586.1"/>
    <property type="molecule type" value="Genomic_DNA"/>
</dbReference>
<evidence type="ECO:0000259" key="6">
    <source>
        <dbReference type="PROSITE" id="PS51733"/>
    </source>
</evidence>
<dbReference type="Proteomes" id="UP000886757">
    <property type="component" value="Unassembled WGS sequence"/>
</dbReference>
<dbReference type="InterPro" id="IPR004143">
    <property type="entry name" value="BPL_LPL_catalytic"/>
</dbReference>
<evidence type="ECO:0000313" key="7">
    <source>
        <dbReference type="EMBL" id="HIR13586.1"/>
    </source>
</evidence>
<dbReference type="CDD" id="cd16442">
    <property type="entry name" value="BPL"/>
    <property type="match status" value="1"/>
</dbReference>
<evidence type="ECO:0000256" key="5">
    <source>
        <dbReference type="HAMAP-Rule" id="MF_00978"/>
    </source>
</evidence>
<feature type="binding site" evidence="5">
    <location>
        <begin position="89"/>
        <end position="91"/>
    </location>
    <ligand>
        <name>biotin</name>
        <dbReference type="ChEBI" id="CHEBI:57586"/>
    </ligand>
</feature>
<feature type="domain" description="BPL/LPL catalytic" evidence="6">
    <location>
        <begin position="66"/>
        <end position="255"/>
    </location>
</feature>
<comment type="catalytic activity">
    <reaction evidence="5">
        <text>biotin + L-lysyl-[protein] + ATP = N(6)-biotinyl-L-lysyl-[protein] + AMP + diphosphate + H(+)</text>
        <dbReference type="Rhea" id="RHEA:11756"/>
        <dbReference type="Rhea" id="RHEA-COMP:9752"/>
        <dbReference type="Rhea" id="RHEA-COMP:10505"/>
        <dbReference type="ChEBI" id="CHEBI:15378"/>
        <dbReference type="ChEBI" id="CHEBI:29969"/>
        <dbReference type="ChEBI" id="CHEBI:30616"/>
        <dbReference type="ChEBI" id="CHEBI:33019"/>
        <dbReference type="ChEBI" id="CHEBI:57586"/>
        <dbReference type="ChEBI" id="CHEBI:83144"/>
        <dbReference type="ChEBI" id="CHEBI:456215"/>
        <dbReference type="EC" id="6.3.4.15"/>
    </reaction>
</comment>
<dbReference type="Pfam" id="PF03099">
    <property type="entry name" value="BPL_LplA_LipB"/>
    <property type="match status" value="1"/>
</dbReference>
<dbReference type="NCBIfam" id="TIGR00121">
    <property type="entry name" value="birA_ligase"/>
    <property type="match status" value="1"/>
</dbReference>
<dbReference type="InterPro" id="IPR036390">
    <property type="entry name" value="WH_DNA-bd_sf"/>
</dbReference>
<keyword evidence="1 5" id="KW-0436">Ligase</keyword>
<dbReference type="InterPro" id="IPR004408">
    <property type="entry name" value="Biotin_CoA_COase_ligase"/>
</dbReference>
<sequence length="327" mass="35869">MKRRILSALYRADDFISGQELCEELHVSRTAVWKTINQLKEDGYEIQAVSRKGYKILSSPDQITGEEVGARLRTKRLGGEIHYYESIDSTNNEAKRLAEQGAPHGTLVLAEKQEKGKGRRGRVWDTPGGSSIAMSLLLRPSLAPGHASMVTLVMGLAAARACRELCGVEAEIKWPNDIVVNGRKICGILTEMSAEMDCINYLVVGTGINVNQQSFPEEIQDVAASLLGSSGKKTNRASLAALCLDRFEEYFEVFLGTEDLTGLEKEYNEMLAGKDKKVRVLEPGNEHEGISRGINRKGELLVELPDGTTEAVYSGEVSVRGIYGYIG</sequence>
<keyword evidence="2 5" id="KW-0547">Nucleotide-binding</keyword>
<dbReference type="SUPFAM" id="SSF55681">
    <property type="entry name" value="Class II aaRS and biotin synthetases"/>
    <property type="match status" value="1"/>
</dbReference>
<dbReference type="InterPro" id="IPR030855">
    <property type="entry name" value="Bifunct_BirA"/>
</dbReference>
<dbReference type="InterPro" id="IPR045864">
    <property type="entry name" value="aa-tRNA-synth_II/BPL/LPL"/>
</dbReference>
<dbReference type="InterPro" id="IPR036388">
    <property type="entry name" value="WH-like_DNA-bd_sf"/>
</dbReference>
<dbReference type="AlphaFoldDB" id="A0A9D1ABR6"/>
<dbReference type="PANTHER" id="PTHR12835:SF5">
    <property type="entry name" value="BIOTIN--PROTEIN LIGASE"/>
    <property type="match status" value="1"/>
</dbReference>
<dbReference type="InterPro" id="IPR013196">
    <property type="entry name" value="HTH_11"/>
</dbReference>
<dbReference type="SUPFAM" id="SSF46785">
    <property type="entry name" value="Winged helix' DNA-binding domain"/>
    <property type="match status" value="1"/>
</dbReference>
<dbReference type="Gene3D" id="3.30.930.10">
    <property type="entry name" value="Bira Bifunctional Protein, Domain 2"/>
    <property type="match status" value="1"/>
</dbReference>
<reference evidence="7" key="1">
    <citation type="submission" date="2020-10" db="EMBL/GenBank/DDBJ databases">
        <authorList>
            <person name="Gilroy R."/>
        </authorList>
    </citation>
    <scope>NUCLEOTIDE SEQUENCE</scope>
    <source>
        <strain evidence="7">ChiSjej4B22-8148</strain>
    </source>
</reference>
<feature type="binding site" evidence="5">
    <location>
        <position position="184"/>
    </location>
    <ligand>
        <name>biotin</name>
        <dbReference type="ChEBI" id="CHEBI:57586"/>
    </ligand>
</feature>
<keyword evidence="3 5" id="KW-0067">ATP-binding</keyword>
<dbReference type="GO" id="GO:0004077">
    <property type="term" value="F:biotin--[biotin carboxyl-carrier protein] ligase activity"/>
    <property type="evidence" value="ECO:0007669"/>
    <property type="project" value="UniProtKB-UniRule"/>
</dbReference>
<organism evidence="7 8">
    <name type="scientific">Candidatus Choladousia intestinavium</name>
    <dbReference type="NCBI Taxonomy" id="2840727"/>
    <lineage>
        <taxon>Bacteria</taxon>
        <taxon>Bacillati</taxon>
        <taxon>Bacillota</taxon>
        <taxon>Clostridia</taxon>
        <taxon>Lachnospirales</taxon>
        <taxon>Lachnospiraceae</taxon>
        <taxon>Lachnospiraceae incertae sedis</taxon>
        <taxon>Candidatus Choladousia</taxon>
    </lineage>
</organism>
<keyword evidence="4 5" id="KW-0092">Biotin</keyword>
<comment type="similarity">
    <text evidence="5">Belongs to the biotin--protein ligase family.</text>
</comment>
<keyword evidence="5" id="KW-0804">Transcription</keyword>
<feature type="binding site" evidence="5">
    <location>
        <position position="113"/>
    </location>
    <ligand>
        <name>biotin</name>
        <dbReference type="ChEBI" id="CHEBI:57586"/>
    </ligand>
</feature>
<dbReference type="Gene3D" id="2.30.30.100">
    <property type="match status" value="1"/>
</dbReference>
<dbReference type="InterPro" id="IPR003142">
    <property type="entry name" value="BPL_C"/>
</dbReference>
<dbReference type="Gene3D" id="1.10.10.10">
    <property type="entry name" value="Winged helix-like DNA-binding domain superfamily/Winged helix DNA-binding domain"/>
    <property type="match status" value="1"/>
</dbReference>
<dbReference type="GO" id="GO:0006355">
    <property type="term" value="P:regulation of DNA-templated transcription"/>
    <property type="evidence" value="ECO:0007669"/>
    <property type="project" value="UniProtKB-UniRule"/>
</dbReference>
<dbReference type="SUPFAM" id="SSF50037">
    <property type="entry name" value="C-terminal domain of transcriptional repressors"/>
    <property type="match status" value="1"/>
</dbReference>
<name>A0A9D1ABR6_9FIRM</name>
<proteinExistence type="inferred from homology"/>
<evidence type="ECO:0000256" key="4">
    <source>
        <dbReference type="ARBA" id="ARBA00023267"/>
    </source>
</evidence>
<dbReference type="EC" id="6.3.4.15" evidence="5"/>
<evidence type="ECO:0000256" key="1">
    <source>
        <dbReference type="ARBA" id="ARBA00022598"/>
    </source>
</evidence>
<comment type="caution">
    <text evidence="5">Lacks conserved residue(s) required for the propagation of feature annotation.</text>
</comment>
<dbReference type="GO" id="GO:0005737">
    <property type="term" value="C:cytoplasm"/>
    <property type="evidence" value="ECO:0007669"/>
    <property type="project" value="TreeGrafter"/>
</dbReference>
<dbReference type="GO" id="GO:0003677">
    <property type="term" value="F:DNA binding"/>
    <property type="evidence" value="ECO:0007669"/>
    <property type="project" value="UniProtKB-UniRule"/>
</dbReference>
<dbReference type="PANTHER" id="PTHR12835">
    <property type="entry name" value="BIOTIN PROTEIN LIGASE"/>
    <property type="match status" value="1"/>
</dbReference>
<dbReference type="GO" id="GO:0016740">
    <property type="term" value="F:transferase activity"/>
    <property type="evidence" value="ECO:0007669"/>
    <property type="project" value="UniProtKB-ARBA"/>
</dbReference>
<evidence type="ECO:0000256" key="2">
    <source>
        <dbReference type="ARBA" id="ARBA00022741"/>
    </source>
</evidence>
<comment type="function">
    <text evidence="5">Acts both as a biotin--[acetyl-CoA-carboxylase] ligase and a repressor.</text>
</comment>
<keyword evidence="5" id="KW-0238">DNA-binding</keyword>
<evidence type="ECO:0000256" key="3">
    <source>
        <dbReference type="ARBA" id="ARBA00022840"/>
    </source>
</evidence>
<dbReference type="Pfam" id="PF02237">
    <property type="entry name" value="BPL_C"/>
    <property type="match status" value="1"/>
</dbReference>
<dbReference type="Pfam" id="PF08279">
    <property type="entry name" value="HTH_11"/>
    <property type="match status" value="1"/>
</dbReference>
<keyword evidence="5" id="KW-0678">Repressor</keyword>
<dbReference type="PROSITE" id="PS51733">
    <property type="entry name" value="BPL_LPL_CATALYTIC"/>
    <property type="match status" value="1"/>
</dbReference>
<accession>A0A9D1ABR6</accession>
<dbReference type="GO" id="GO:0009249">
    <property type="term" value="P:protein lipoylation"/>
    <property type="evidence" value="ECO:0007669"/>
    <property type="project" value="UniProtKB-ARBA"/>
</dbReference>
<feature type="DNA-binding region" description="H-T-H motif" evidence="5">
    <location>
        <begin position="18"/>
        <end position="37"/>
    </location>
</feature>
<protein>
    <recommendedName>
        <fullName evidence="5">Bifunctional ligase/repressor BirA</fullName>
    </recommendedName>
    <alternativeName>
        <fullName evidence="5">Biotin--[acetyl-CoA-carboxylase] ligase</fullName>
        <ecNumber evidence="5">6.3.4.15</ecNumber>
    </alternativeName>
    <alternativeName>
        <fullName evidence="5">Biotin--protein ligase</fullName>
    </alternativeName>
    <alternativeName>
        <fullName evidence="5">Biotin-[acetyl-CoA carboxylase] synthetase</fullName>
    </alternativeName>
</protein>
<reference evidence="7" key="2">
    <citation type="journal article" date="2021" name="PeerJ">
        <title>Extensive microbial diversity within the chicken gut microbiome revealed by metagenomics and culture.</title>
        <authorList>
            <person name="Gilroy R."/>
            <person name="Ravi A."/>
            <person name="Getino M."/>
            <person name="Pursley I."/>
            <person name="Horton D.L."/>
            <person name="Alikhan N.F."/>
            <person name="Baker D."/>
            <person name="Gharbi K."/>
            <person name="Hall N."/>
            <person name="Watson M."/>
            <person name="Adriaenssens E.M."/>
            <person name="Foster-Nyarko E."/>
            <person name="Jarju S."/>
            <person name="Secka A."/>
            <person name="Antonio M."/>
            <person name="Oren A."/>
            <person name="Chaudhuri R.R."/>
            <person name="La Ragione R."/>
            <person name="Hildebrand F."/>
            <person name="Pallen M.J."/>
        </authorList>
    </citation>
    <scope>NUCLEOTIDE SEQUENCE</scope>
    <source>
        <strain evidence="7">ChiSjej4B22-8148</strain>
    </source>
</reference>
<keyword evidence="5" id="KW-0805">Transcription regulation</keyword>
<comment type="caution">
    <text evidence="7">The sequence shown here is derived from an EMBL/GenBank/DDBJ whole genome shotgun (WGS) entry which is preliminary data.</text>
</comment>
<dbReference type="HAMAP" id="MF_00978">
    <property type="entry name" value="Bifunct_BirA"/>
    <property type="match status" value="1"/>
</dbReference>